<dbReference type="RefSeq" id="WP_340358519.1">
    <property type="nucleotide sequence ID" value="NZ_JBBKZU010000008.1"/>
</dbReference>
<evidence type="ECO:0000313" key="2">
    <source>
        <dbReference type="EMBL" id="MEJ8813282.1"/>
    </source>
</evidence>
<dbReference type="Pfam" id="PF07883">
    <property type="entry name" value="Cupin_2"/>
    <property type="match status" value="1"/>
</dbReference>
<dbReference type="EMBL" id="JBBKZU010000008">
    <property type="protein sequence ID" value="MEJ8813282.1"/>
    <property type="molecule type" value="Genomic_DNA"/>
</dbReference>
<keyword evidence="3" id="KW-1185">Reference proteome</keyword>
<protein>
    <submittedName>
        <fullName evidence="2">Cupin domain-containing protein</fullName>
    </submittedName>
</protein>
<evidence type="ECO:0000313" key="3">
    <source>
        <dbReference type="Proteomes" id="UP001365846"/>
    </source>
</evidence>
<reference evidence="2 3" key="1">
    <citation type="submission" date="2024-03" db="EMBL/GenBank/DDBJ databases">
        <title>Novel species of the genus Variovorax.</title>
        <authorList>
            <person name="Liu Q."/>
            <person name="Xin Y.-H."/>
        </authorList>
    </citation>
    <scope>NUCLEOTIDE SEQUENCE [LARGE SCALE GENOMIC DNA]</scope>
    <source>
        <strain evidence="2 3">KACC 18899</strain>
    </source>
</reference>
<dbReference type="InterPro" id="IPR014710">
    <property type="entry name" value="RmlC-like_jellyroll"/>
</dbReference>
<proteinExistence type="predicted"/>
<organism evidence="2 3">
    <name type="scientific">Variovorax ureilyticus</name>
    <dbReference type="NCBI Taxonomy" id="1836198"/>
    <lineage>
        <taxon>Bacteria</taxon>
        <taxon>Pseudomonadati</taxon>
        <taxon>Pseudomonadota</taxon>
        <taxon>Betaproteobacteria</taxon>
        <taxon>Burkholderiales</taxon>
        <taxon>Comamonadaceae</taxon>
        <taxon>Variovorax</taxon>
    </lineage>
</organism>
<name>A0ABU8VHZ1_9BURK</name>
<comment type="caution">
    <text evidence="2">The sequence shown here is derived from an EMBL/GenBank/DDBJ whole genome shotgun (WGS) entry which is preliminary data.</text>
</comment>
<dbReference type="Proteomes" id="UP001365846">
    <property type="component" value="Unassembled WGS sequence"/>
</dbReference>
<gene>
    <name evidence="2" type="ORF">WKW77_19500</name>
</gene>
<dbReference type="Gene3D" id="2.60.120.10">
    <property type="entry name" value="Jelly Rolls"/>
    <property type="match status" value="1"/>
</dbReference>
<accession>A0ABU8VHZ1</accession>
<dbReference type="InterPro" id="IPR013096">
    <property type="entry name" value="Cupin_2"/>
</dbReference>
<feature type="domain" description="Cupin type-2" evidence="1">
    <location>
        <begin position="38"/>
        <end position="92"/>
    </location>
</feature>
<dbReference type="InterPro" id="IPR011051">
    <property type="entry name" value="RmlC_Cupin_sf"/>
</dbReference>
<evidence type="ECO:0000259" key="1">
    <source>
        <dbReference type="Pfam" id="PF07883"/>
    </source>
</evidence>
<dbReference type="SUPFAM" id="SSF51182">
    <property type="entry name" value="RmlC-like cupins"/>
    <property type="match status" value="1"/>
</dbReference>
<sequence length="105" mass="11639">MSNDDLQKGFPASARTFEDFQAAAKALGFDEALIREWAPMTVLDEHTHPFDANALVTQGEMWLSCGGDTRHLVPGDTFMVPTGTPHAERYGSQGATYWVARRNPR</sequence>